<evidence type="ECO:0000256" key="1">
    <source>
        <dbReference type="ARBA" id="ARBA00022737"/>
    </source>
</evidence>
<dbReference type="InterPro" id="IPR002885">
    <property type="entry name" value="PPR_rpt"/>
</dbReference>
<dbReference type="PANTHER" id="PTHR47926:SF347">
    <property type="entry name" value="PENTATRICOPEPTIDE REPEAT-CONTAINING PROTEIN"/>
    <property type="match status" value="1"/>
</dbReference>
<feature type="repeat" description="PPR" evidence="2">
    <location>
        <begin position="297"/>
        <end position="331"/>
    </location>
</feature>
<dbReference type="InterPro" id="IPR046848">
    <property type="entry name" value="E_motif"/>
</dbReference>
<dbReference type="Pfam" id="PF20431">
    <property type="entry name" value="E_motif"/>
    <property type="match status" value="1"/>
</dbReference>
<dbReference type="NCBIfam" id="TIGR00756">
    <property type="entry name" value="PPR"/>
    <property type="match status" value="6"/>
</dbReference>
<dbReference type="AlphaFoldDB" id="A0AAP0Q2S3"/>
<dbReference type="InterPro" id="IPR046960">
    <property type="entry name" value="PPR_At4g14850-like_plant"/>
</dbReference>
<keyword evidence="4" id="KW-1185">Reference proteome</keyword>
<sequence>MLSFGSLKRSPFGLIRSLSLVKQWSGPYRDSYDYTRLLQRCGDIKTLKEVHAQIITSDNEQNQFLAAKLISRFAELGHLSMDNARKVFDVMLERDVVLWNTLIRGYAHYGPFVEALRAYEEMRLSNVCANQYTYPFLIKACAAMADDINGEIIHAHVVKSGLDLDLFVGNALLAFYAKRRRLEVSRKVFDEMPSRDIVSWNSMIAGYAQNECAKESLALLHQMLQVVYAPDHATLAGVLPACAQEAAIQEGMWIHCYIIKSGMEVSAALGSGLIAMYANCGRLDAARGLFDRMQEKNIVVWNVIIRCYGMHGLGNEALDMFSQMLECGIQPDGISFICVLSACSHAGLLQKGWELFEKMEDYGIPKGDEHYACMVDLLGRAGRLDESLEFIKSMPVSPGKDVYGALLGACRIHSNLELAEEVAQKLFVLDPRNAGRYLILAKMYEDVGRREDAASVRMLMREKQVKKPLGCSAIEVDSVFHAFGVEDEMHPMKDQIFETLKQMEKVKEMELVALQG</sequence>
<dbReference type="Proteomes" id="UP001419268">
    <property type="component" value="Unassembled WGS sequence"/>
</dbReference>
<protein>
    <recommendedName>
        <fullName evidence="5">Pentatricopeptide repeat-containing protein</fullName>
    </recommendedName>
</protein>
<name>A0AAP0Q2S3_9MAGN</name>
<dbReference type="PANTHER" id="PTHR47926">
    <property type="entry name" value="PENTATRICOPEPTIDE REPEAT-CONTAINING PROTEIN"/>
    <property type="match status" value="1"/>
</dbReference>
<dbReference type="SUPFAM" id="SSF48452">
    <property type="entry name" value="TPR-like"/>
    <property type="match status" value="1"/>
</dbReference>
<dbReference type="InterPro" id="IPR011990">
    <property type="entry name" value="TPR-like_helical_dom_sf"/>
</dbReference>
<evidence type="ECO:0000313" key="3">
    <source>
        <dbReference type="EMBL" id="KAK9165038.1"/>
    </source>
</evidence>
<gene>
    <name evidence="3" type="ORF">Scep_000229</name>
</gene>
<dbReference type="FunFam" id="1.25.40.10:FF:000090">
    <property type="entry name" value="Pentatricopeptide repeat-containing protein, chloroplastic"/>
    <property type="match status" value="1"/>
</dbReference>
<evidence type="ECO:0000313" key="4">
    <source>
        <dbReference type="Proteomes" id="UP001419268"/>
    </source>
</evidence>
<feature type="repeat" description="PPR" evidence="2">
    <location>
        <begin position="332"/>
        <end position="366"/>
    </location>
</feature>
<dbReference type="Pfam" id="PF13041">
    <property type="entry name" value="PPR_2"/>
    <property type="match status" value="2"/>
</dbReference>
<reference evidence="3 4" key="1">
    <citation type="submission" date="2024-01" db="EMBL/GenBank/DDBJ databases">
        <title>Genome assemblies of Stephania.</title>
        <authorList>
            <person name="Yang L."/>
        </authorList>
    </citation>
    <scope>NUCLEOTIDE SEQUENCE [LARGE SCALE GENOMIC DNA]</scope>
    <source>
        <strain evidence="3">JXDWG</strain>
        <tissue evidence="3">Leaf</tissue>
    </source>
</reference>
<dbReference type="FunFam" id="1.25.40.10:FF:000344">
    <property type="entry name" value="Pentatricopeptide repeat-containing protein"/>
    <property type="match status" value="1"/>
</dbReference>
<proteinExistence type="predicted"/>
<dbReference type="GO" id="GO:0009451">
    <property type="term" value="P:RNA modification"/>
    <property type="evidence" value="ECO:0007669"/>
    <property type="project" value="InterPro"/>
</dbReference>
<comment type="caution">
    <text evidence="3">The sequence shown here is derived from an EMBL/GenBank/DDBJ whole genome shotgun (WGS) entry which is preliminary data.</text>
</comment>
<evidence type="ECO:0008006" key="5">
    <source>
        <dbReference type="Google" id="ProtNLM"/>
    </source>
</evidence>
<feature type="repeat" description="PPR" evidence="2">
    <location>
        <begin position="95"/>
        <end position="129"/>
    </location>
</feature>
<dbReference type="GO" id="GO:0003723">
    <property type="term" value="F:RNA binding"/>
    <property type="evidence" value="ECO:0007669"/>
    <property type="project" value="InterPro"/>
</dbReference>
<accession>A0AAP0Q2S3</accession>
<dbReference type="PROSITE" id="PS51375">
    <property type="entry name" value="PPR"/>
    <property type="match status" value="4"/>
</dbReference>
<dbReference type="EMBL" id="JBBNAG010000001">
    <property type="protein sequence ID" value="KAK9165038.1"/>
    <property type="molecule type" value="Genomic_DNA"/>
</dbReference>
<feature type="repeat" description="PPR" evidence="2">
    <location>
        <begin position="196"/>
        <end position="230"/>
    </location>
</feature>
<evidence type="ECO:0000256" key="2">
    <source>
        <dbReference type="PROSITE-ProRule" id="PRU00708"/>
    </source>
</evidence>
<dbReference type="Gene3D" id="1.25.40.10">
    <property type="entry name" value="Tetratricopeptide repeat domain"/>
    <property type="match status" value="3"/>
</dbReference>
<organism evidence="3 4">
    <name type="scientific">Stephania cephalantha</name>
    <dbReference type="NCBI Taxonomy" id="152367"/>
    <lineage>
        <taxon>Eukaryota</taxon>
        <taxon>Viridiplantae</taxon>
        <taxon>Streptophyta</taxon>
        <taxon>Embryophyta</taxon>
        <taxon>Tracheophyta</taxon>
        <taxon>Spermatophyta</taxon>
        <taxon>Magnoliopsida</taxon>
        <taxon>Ranunculales</taxon>
        <taxon>Menispermaceae</taxon>
        <taxon>Menispermoideae</taxon>
        <taxon>Cissampelideae</taxon>
        <taxon>Stephania</taxon>
    </lineage>
</organism>
<dbReference type="Pfam" id="PF01535">
    <property type="entry name" value="PPR"/>
    <property type="match status" value="3"/>
</dbReference>
<keyword evidence="1" id="KW-0677">Repeat</keyword>